<dbReference type="PROSITE" id="PS00197">
    <property type="entry name" value="2FE2S_FER_1"/>
    <property type="match status" value="1"/>
</dbReference>
<dbReference type="InterPro" id="IPR005107">
    <property type="entry name" value="CO_DH_flav_C"/>
</dbReference>
<keyword evidence="9" id="KW-0560">Oxidoreductase</keyword>
<dbReference type="Pfam" id="PF20256">
    <property type="entry name" value="MoCoBD_2"/>
    <property type="match status" value="1"/>
</dbReference>
<organism evidence="16 17">
    <name type="scientific">Tegillarca granosa</name>
    <name type="common">Malaysian cockle</name>
    <name type="synonym">Anadara granosa</name>
    <dbReference type="NCBI Taxonomy" id="220873"/>
    <lineage>
        <taxon>Eukaryota</taxon>
        <taxon>Metazoa</taxon>
        <taxon>Spiralia</taxon>
        <taxon>Lophotrochozoa</taxon>
        <taxon>Mollusca</taxon>
        <taxon>Bivalvia</taxon>
        <taxon>Autobranchia</taxon>
        <taxon>Pteriomorphia</taxon>
        <taxon>Arcoida</taxon>
        <taxon>Arcoidea</taxon>
        <taxon>Arcidae</taxon>
        <taxon>Tegillarca</taxon>
    </lineage>
</organism>
<evidence type="ECO:0000256" key="7">
    <source>
        <dbReference type="ARBA" id="ARBA00022723"/>
    </source>
</evidence>
<dbReference type="SMART" id="SM01008">
    <property type="entry name" value="Ald_Xan_dh_C"/>
    <property type="match status" value="1"/>
</dbReference>
<evidence type="ECO:0000256" key="6">
    <source>
        <dbReference type="ARBA" id="ARBA00022714"/>
    </source>
</evidence>
<dbReference type="InterPro" id="IPR036856">
    <property type="entry name" value="Ald_Oxase/Xan_DH_a/b_sf"/>
</dbReference>
<dbReference type="Gene3D" id="3.30.365.10">
    <property type="entry name" value="Aldehyde oxidase/xanthine dehydrogenase, molybdopterin binding domain"/>
    <property type="match status" value="4"/>
</dbReference>
<comment type="caution">
    <text evidence="16">The sequence shown here is derived from an EMBL/GenBank/DDBJ whole genome shotgun (WGS) entry which is preliminary data.</text>
</comment>
<evidence type="ECO:0000256" key="13">
    <source>
        <dbReference type="SAM" id="MobiDB-lite"/>
    </source>
</evidence>
<sequence>MYKDYKSKAQNDTTHSNTGHQKNMKQSTDYCETLVFFVNGKKVIEKNASPETTLLQYLRDKLRLTGTKTACDQGGCGACTVMLSKYDVISKKVSHFTVTACLIPICYVHGYSVTTVEGVGSTRNGLHPIQKSMVESYGLQCGFCTPGMIMTMYCLFRNNPKPTQQDMERALEGNLCRCTGYRPIIDAFKRCPMGDACCQNTKAKSEEETKKESQVSSDTVPADPSQDAIFPPELKLNSDINSKMTVFHCDGWIWFRPVTLKEVFNLLTQYPDATLMLGGTAVVPAIKTGALTKRAIICCTHVAEMNQIDKSKAGTGYQIGAAVTFRRLEKQLKEIQEKGATSNIYEAVLSALRWIAVDQIRNTATIGGHVMVADPFSDLNPVLLAAGASVTIASKRGTREVKLDSSFFIGKFKTIVKPGEVLLSIFIPSSGPDFIQFHKNPNRRGYDYGIVNAGMALSLDKQQKVKELKLFFGGLGQTTLEANNAMKNAVSQTWNDQLLTSVSDSLVQEISKRIKNGADADKYKIALALGYFFKFYNHVKSSLDKTVDSGDQSSLNKLSMEPCQGLQIFESVPDDQPNSDGVGRPIPHVSSNNLVTGEARFVDDIPKYSDEVFVDFVISSKAHAKILKVDTSKALEMEGVVGCIDSKDVPGSNKYGLMVHDDELFKVDTVTSFGDVICGVVAESREIARKAVKLVTVEYEEMEPILSIEEAIEKNSMFPPMVPPKMKGDVEAGFKTSDVVLEGEVRCDRQEHFYLEPQSSLVVPKNEQNEVEVFCSAQGANGVQETTAHFLNIPRSRIQVRIKRVGGAFGGKETSAFKPLGAAAVAAYKFGRPARCILDRKTDFYITGKRHPFLGKYKIGMKKDGKIEALLINIYADGGNTVDMSAFVVMMSLIMVDGGYHFPNLHVFGHICKTNTVSNTAFRGFGSPQGVFIIENIIEHVAKHLNRPSSEIKEINLIKDGDVTHYNKTLTNVNIGKCWDQCKRDSNFEQRVQEIQSFNRQNRWKKRGIAMMPLKFPCGYPIKQLNQAGAFLNVYLDGSILLAHGGTECGQGLHTKMIQVASRALGVPVDDIFISETASNTVPNSTTTGGSTSADVNGAAVVNACTILKERLQPFKDAKPDGTWKDWVNAAYTERVSLSVAGYATPGEQGINPMTGEGDPWNYITYGAGCAEVEIDCLTGEHQVLKADLVMDVGKSLNPTIDIGQIEGGFVQGYGMMTMEKIKYTKEGRMISSGPMEYKIPGVRNIPREFKVALLKDCPNERAVYSSKGIGEPPFLLGISAFLALKNAIYAAREEVGLNEYFRFDAPAIPEKIRMACQDNIVKKVETLK</sequence>
<dbReference type="Gene3D" id="3.30.465.10">
    <property type="match status" value="1"/>
</dbReference>
<evidence type="ECO:0000256" key="3">
    <source>
        <dbReference type="ARBA" id="ARBA00006849"/>
    </source>
</evidence>
<dbReference type="Gene3D" id="3.90.1170.50">
    <property type="entry name" value="Aldehyde oxidase/xanthine dehydrogenase, a/b hammerhead"/>
    <property type="match status" value="1"/>
</dbReference>
<keyword evidence="8" id="KW-0274">FAD</keyword>
<keyword evidence="6" id="KW-0001">2Fe-2S</keyword>
<accession>A0ABQ9EQD0</accession>
<dbReference type="InterPro" id="IPR036318">
    <property type="entry name" value="FAD-bd_PCMH-like_sf"/>
</dbReference>
<dbReference type="EMBL" id="JARBDR010000793">
    <property type="protein sequence ID" value="KAJ8307428.1"/>
    <property type="molecule type" value="Genomic_DNA"/>
</dbReference>
<evidence type="ECO:0000256" key="11">
    <source>
        <dbReference type="ARBA" id="ARBA00023014"/>
    </source>
</evidence>
<dbReference type="SMART" id="SM01092">
    <property type="entry name" value="CO_deh_flav_C"/>
    <property type="match status" value="1"/>
</dbReference>
<dbReference type="InterPro" id="IPR036683">
    <property type="entry name" value="CO_DH_flav_C_dom_sf"/>
</dbReference>
<dbReference type="SUPFAM" id="SSF56176">
    <property type="entry name" value="FAD-binding/transporter-associated domain-like"/>
    <property type="match status" value="1"/>
</dbReference>
<evidence type="ECO:0000256" key="1">
    <source>
        <dbReference type="ARBA" id="ARBA00001924"/>
    </source>
</evidence>
<evidence type="ECO:0000256" key="10">
    <source>
        <dbReference type="ARBA" id="ARBA00023004"/>
    </source>
</evidence>
<dbReference type="InterPro" id="IPR001041">
    <property type="entry name" value="2Fe-2S_ferredoxin-type"/>
</dbReference>
<evidence type="ECO:0000256" key="12">
    <source>
        <dbReference type="ARBA" id="ARBA00034078"/>
    </source>
</evidence>
<feature type="domain" description="FAD-binding PCMH-type" evidence="15">
    <location>
        <begin position="247"/>
        <end position="432"/>
    </location>
</feature>
<dbReference type="Gene3D" id="3.30.390.50">
    <property type="entry name" value="CO dehydrogenase flavoprotein, C-terminal domain"/>
    <property type="match status" value="1"/>
</dbReference>
<protein>
    <recommendedName>
        <fullName evidence="18">Xanthine dehydrogenase</fullName>
    </recommendedName>
</protein>
<dbReference type="PANTHER" id="PTHR45444:SF3">
    <property type="entry name" value="XANTHINE DEHYDROGENASE"/>
    <property type="match status" value="1"/>
</dbReference>
<evidence type="ECO:0000256" key="9">
    <source>
        <dbReference type="ARBA" id="ARBA00023002"/>
    </source>
</evidence>
<dbReference type="Pfam" id="PF00941">
    <property type="entry name" value="FAD_binding_5"/>
    <property type="match status" value="1"/>
</dbReference>
<dbReference type="Pfam" id="PF03450">
    <property type="entry name" value="CO_deh_flav_C"/>
    <property type="match status" value="1"/>
</dbReference>
<evidence type="ECO:0000259" key="15">
    <source>
        <dbReference type="PROSITE" id="PS51387"/>
    </source>
</evidence>
<comment type="cofactor">
    <cofactor evidence="12">
        <name>[2Fe-2S] cluster</name>
        <dbReference type="ChEBI" id="CHEBI:190135"/>
    </cofactor>
</comment>
<dbReference type="InterPro" id="IPR016166">
    <property type="entry name" value="FAD-bd_PCMH"/>
</dbReference>
<dbReference type="Proteomes" id="UP001217089">
    <property type="component" value="Unassembled WGS sequence"/>
</dbReference>
<dbReference type="InterPro" id="IPR002888">
    <property type="entry name" value="2Fe-2S-bd"/>
</dbReference>
<name>A0ABQ9EQD0_TEGGR</name>
<gene>
    <name evidence="16" type="ORF">KUTeg_015512</name>
</gene>
<dbReference type="SUPFAM" id="SSF56003">
    <property type="entry name" value="Molybdenum cofactor-binding domain"/>
    <property type="match status" value="1"/>
</dbReference>
<keyword evidence="4" id="KW-0500">Molybdenum</keyword>
<comment type="cofactor">
    <cofactor evidence="1">
        <name>Mo-molybdopterin</name>
        <dbReference type="ChEBI" id="CHEBI:71302"/>
    </cofactor>
</comment>
<evidence type="ECO:0000259" key="14">
    <source>
        <dbReference type="PROSITE" id="PS51085"/>
    </source>
</evidence>
<dbReference type="Gene3D" id="3.30.43.10">
    <property type="entry name" value="Uridine Diphospho-n-acetylenolpyruvylglucosamine Reductase, domain 2"/>
    <property type="match status" value="1"/>
</dbReference>
<dbReference type="PROSITE" id="PS51387">
    <property type="entry name" value="FAD_PCMH"/>
    <property type="match status" value="1"/>
</dbReference>
<dbReference type="InterPro" id="IPR006058">
    <property type="entry name" value="2Fe2S_fd_BS"/>
</dbReference>
<evidence type="ECO:0000256" key="8">
    <source>
        <dbReference type="ARBA" id="ARBA00022827"/>
    </source>
</evidence>
<dbReference type="CDD" id="cd00207">
    <property type="entry name" value="fer2"/>
    <property type="match status" value="1"/>
</dbReference>
<dbReference type="SUPFAM" id="SSF54665">
    <property type="entry name" value="CO dehydrogenase molybdoprotein N-domain-like"/>
    <property type="match status" value="1"/>
</dbReference>
<dbReference type="InterPro" id="IPR036884">
    <property type="entry name" value="2Fe-2S-bd_dom_sf"/>
</dbReference>
<dbReference type="InterPro" id="IPR016167">
    <property type="entry name" value="FAD-bd_PCMH_sub1"/>
</dbReference>
<dbReference type="SUPFAM" id="SSF55447">
    <property type="entry name" value="CO dehydrogenase flavoprotein C-terminal domain-like"/>
    <property type="match status" value="1"/>
</dbReference>
<proteinExistence type="inferred from homology"/>
<dbReference type="Pfam" id="PF01799">
    <property type="entry name" value="Fer2_2"/>
    <property type="match status" value="1"/>
</dbReference>
<evidence type="ECO:0000256" key="4">
    <source>
        <dbReference type="ARBA" id="ARBA00022505"/>
    </source>
</evidence>
<dbReference type="PROSITE" id="PS51085">
    <property type="entry name" value="2FE2S_FER_2"/>
    <property type="match status" value="1"/>
</dbReference>
<evidence type="ECO:0000256" key="5">
    <source>
        <dbReference type="ARBA" id="ARBA00022630"/>
    </source>
</evidence>
<dbReference type="Pfam" id="PF00111">
    <property type="entry name" value="Fer2"/>
    <property type="match status" value="1"/>
</dbReference>
<dbReference type="InterPro" id="IPR002346">
    <property type="entry name" value="Mopterin_DH_FAD-bd"/>
</dbReference>
<dbReference type="InterPro" id="IPR037165">
    <property type="entry name" value="AldOxase/xan_DH_Mopterin-bd_sf"/>
</dbReference>
<dbReference type="PANTHER" id="PTHR45444">
    <property type="entry name" value="XANTHINE DEHYDROGENASE"/>
    <property type="match status" value="1"/>
</dbReference>
<dbReference type="Pfam" id="PF02738">
    <property type="entry name" value="MoCoBD_1"/>
    <property type="match status" value="1"/>
</dbReference>
<keyword evidence="7" id="KW-0479">Metal-binding</keyword>
<dbReference type="SUPFAM" id="SSF54292">
    <property type="entry name" value="2Fe-2S ferredoxin-like"/>
    <property type="match status" value="1"/>
</dbReference>
<evidence type="ECO:0000313" key="17">
    <source>
        <dbReference type="Proteomes" id="UP001217089"/>
    </source>
</evidence>
<dbReference type="InterPro" id="IPR016169">
    <property type="entry name" value="FAD-bd_PCMH_sub2"/>
</dbReference>
<comment type="similarity">
    <text evidence="3">Belongs to the xanthine dehydrogenase family.</text>
</comment>
<dbReference type="PIRSF" id="PIRSF000127">
    <property type="entry name" value="Xanthine_DH"/>
    <property type="match status" value="1"/>
</dbReference>
<evidence type="ECO:0000256" key="2">
    <source>
        <dbReference type="ARBA" id="ARBA00001974"/>
    </source>
</evidence>
<dbReference type="SUPFAM" id="SSF47741">
    <property type="entry name" value="CO dehydrogenase ISP C-domain like"/>
    <property type="match status" value="1"/>
</dbReference>
<evidence type="ECO:0008006" key="18">
    <source>
        <dbReference type="Google" id="ProtNLM"/>
    </source>
</evidence>
<dbReference type="Gene3D" id="1.10.150.120">
    <property type="entry name" value="[2Fe-2S]-binding domain"/>
    <property type="match status" value="1"/>
</dbReference>
<keyword evidence="5" id="KW-0285">Flavoprotein</keyword>
<reference evidence="16 17" key="1">
    <citation type="submission" date="2022-12" db="EMBL/GenBank/DDBJ databases">
        <title>Chromosome-level genome of Tegillarca granosa.</title>
        <authorList>
            <person name="Kim J."/>
        </authorList>
    </citation>
    <scope>NUCLEOTIDE SEQUENCE [LARGE SCALE GENOMIC DNA]</scope>
    <source>
        <strain evidence="16">Teg-2019</strain>
        <tissue evidence="16">Adductor muscle</tissue>
    </source>
</reference>
<comment type="cofactor">
    <cofactor evidence="2">
        <name>FAD</name>
        <dbReference type="ChEBI" id="CHEBI:57692"/>
    </cofactor>
</comment>
<keyword evidence="11" id="KW-0411">Iron-sulfur</keyword>
<keyword evidence="17" id="KW-1185">Reference proteome</keyword>
<evidence type="ECO:0000313" key="16">
    <source>
        <dbReference type="EMBL" id="KAJ8307428.1"/>
    </source>
</evidence>
<dbReference type="InterPro" id="IPR012675">
    <property type="entry name" value="Beta-grasp_dom_sf"/>
</dbReference>
<feature type="domain" description="2Fe-2S ferredoxin-type" evidence="14">
    <location>
        <begin position="32"/>
        <end position="119"/>
    </location>
</feature>
<feature type="region of interest" description="Disordered" evidence="13">
    <location>
        <begin position="1"/>
        <end position="24"/>
    </location>
</feature>
<dbReference type="InterPro" id="IPR016208">
    <property type="entry name" value="Ald_Oxase/xanthine_DH-like"/>
</dbReference>
<dbReference type="InterPro" id="IPR008274">
    <property type="entry name" value="AldOxase/xan_DH_MoCoBD1"/>
</dbReference>
<dbReference type="Gene3D" id="3.10.20.30">
    <property type="match status" value="1"/>
</dbReference>
<dbReference type="InterPro" id="IPR000674">
    <property type="entry name" value="Ald_Oxase/Xan_DH_a/b"/>
</dbReference>
<dbReference type="Pfam" id="PF01315">
    <property type="entry name" value="Ald_Xan_dh_C"/>
    <property type="match status" value="1"/>
</dbReference>
<keyword evidence="10" id="KW-0408">Iron</keyword>
<feature type="compositionally biased region" description="Polar residues" evidence="13">
    <location>
        <begin position="10"/>
        <end position="24"/>
    </location>
</feature>
<dbReference type="InterPro" id="IPR046867">
    <property type="entry name" value="AldOxase/xan_DH_MoCoBD2"/>
</dbReference>
<dbReference type="InterPro" id="IPR036010">
    <property type="entry name" value="2Fe-2S_ferredoxin-like_sf"/>
</dbReference>